<organism evidence="2 3">
    <name type="scientific">Helianthus annuus</name>
    <name type="common">Common sunflower</name>
    <dbReference type="NCBI Taxonomy" id="4232"/>
    <lineage>
        <taxon>Eukaryota</taxon>
        <taxon>Viridiplantae</taxon>
        <taxon>Streptophyta</taxon>
        <taxon>Embryophyta</taxon>
        <taxon>Tracheophyta</taxon>
        <taxon>Spermatophyta</taxon>
        <taxon>Magnoliopsida</taxon>
        <taxon>eudicotyledons</taxon>
        <taxon>Gunneridae</taxon>
        <taxon>Pentapetalae</taxon>
        <taxon>asterids</taxon>
        <taxon>campanulids</taxon>
        <taxon>Asterales</taxon>
        <taxon>Asteraceae</taxon>
        <taxon>Asteroideae</taxon>
        <taxon>Heliantheae alliance</taxon>
        <taxon>Heliantheae</taxon>
        <taxon>Helianthus</taxon>
    </lineage>
</organism>
<keyword evidence="1" id="KW-0812">Transmembrane</keyword>
<reference evidence="2" key="2">
    <citation type="submission" date="2020-06" db="EMBL/GenBank/DDBJ databases">
        <title>Helianthus annuus Genome sequencing and assembly Release 2.</title>
        <authorList>
            <person name="Gouzy J."/>
            <person name="Langlade N."/>
            <person name="Munos S."/>
        </authorList>
    </citation>
    <scope>NUCLEOTIDE SEQUENCE</scope>
    <source>
        <tissue evidence="2">Leaves</tissue>
    </source>
</reference>
<comment type="caution">
    <text evidence="2">The sequence shown here is derived from an EMBL/GenBank/DDBJ whole genome shotgun (WGS) entry which is preliminary data.</text>
</comment>
<gene>
    <name evidence="2" type="ORF">HanXRQr2_Chr15g0680101</name>
</gene>
<evidence type="ECO:0000313" key="3">
    <source>
        <dbReference type="Proteomes" id="UP000215914"/>
    </source>
</evidence>
<keyword evidence="1" id="KW-1133">Transmembrane helix</keyword>
<dbReference type="AlphaFoldDB" id="A0A9K3DYF7"/>
<dbReference type="EMBL" id="MNCJ02000330">
    <property type="protein sequence ID" value="KAF5763430.1"/>
    <property type="molecule type" value="Genomic_DNA"/>
</dbReference>
<dbReference type="Gramene" id="mRNA:HanXRQr2_Chr15g0680101">
    <property type="protein sequence ID" value="CDS:HanXRQr2_Chr15g0680101.1"/>
    <property type="gene ID" value="HanXRQr2_Chr15g0680101"/>
</dbReference>
<reference evidence="2" key="1">
    <citation type="journal article" date="2017" name="Nature">
        <title>The sunflower genome provides insights into oil metabolism, flowering and Asterid evolution.</title>
        <authorList>
            <person name="Badouin H."/>
            <person name="Gouzy J."/>
            <person name="Grassa C.J."/>
            <person name="Murat F."/>
            <person name="Staton S.E."/>
            <person name="Cottret L."/>
            <person name="Lelandais-Briere C."/>
            <person name="Owens G.L."/>
            <person name="Carrere S."/>
            <person name="Mayjonade B."/>
            <person name="Legrand L."/>
            <person name="Gill N."/>
            <person name="Kane N.C."/>
            <person name="Bowers J.E."/>
            <person name="Hubner S."/>
            <person name="Bellec A."/>
            <person name="Berard A."/>
            <person name="Berges H."/>
            <person name="Blanchet N."/>
            <person name="Boniface M.C."/>
            <person name="Brunel D."/>
            <person name="Catrice O."/>
            <person name="Chaidir N."/>
            <person name="Claudel C."/>
            <person name="Donnadieu C."/>
            <person name="Faraut T."/>
            <person name="Fievet G."/>
            <person name="Helmstetter N."/>
            <person name="King M."/>
            <person name="Knapp S.J."/>
            <person name="Lai Z."/>
            <person name="Le Paslier M.C."/>
            <person name="Lippi Y."/>
            <person name="Lorenzon L."/>
            <person name="Mandel J.R."/>
            <person name="Marage G."/>
            <person name="Marchand G."/>
            <person name="Marquand E."/>
            <person name="Bret-Mestries E."/>
            <person name="Morien E."/>
            <person name="Nambeesan S."/>
            <person name="Nguyen T."/>
            <person name="Pegot-Espagnet P."/>
            <person name="Pouilly N."/>
            <person name="Raftis F."/>
            <person name="Sallet E."/>
            <person name="Schiex T."/>
            <person name="Thomas J."/>
            <person name="Vandecasteele C."/>
            <person name="Vares D."/>
            <person name="Vear F."/>
            <person name="Vautrin S."/>
            <person name="Crespi M."/>
            <person name="Mangin B."/>
            <person name="Burke J.M."/>
            <person name="Salse J."/>
            <person name="Munos S."/>
            <person name="Vincourt P."/>
            <person name="Rieseberg L.H."/>
            <person name="Langlade N.B."/>
        </authorList>
    </citation>
    <scope>NUCLEOTIDE SEQUENCE</scope>
    <source>
        <tissue evidence="2">Leaves</tissue>
    </source>
</reference>
<accession>A0A9K3DYF7</accession>
<feature type="transmembrane region" description="Helical" evidence="1">
    <location>
        <begin position="46"/>
        <end position="68"/>
    </location>
</feature>
<keyword evidence="1" id="KW-0472">Membrane</keyword>
<protein>
    <submittedName>
        <fullName evidence="2">Uncharacterized protein</fullName>
    </submittedName>
</protein>
<evidence type="ECO:0000313" key="2">
    <source>
        <dbReference type="EMBL" id="KAF5763430.1"/>
    </source>
</evidence>
<dbReference type="Proteomes" id="UP000215914">
    <property type="component" value="Unassembled WGS sequence"/>
</dbReference>
<name>A0A9K3DYF7_HELAN</name>
<sequence length="73" mass="8689">MTWESGNVNLQTGLKEKTKINHLNLRYLSMSLNIIRIIFKKFLAKILVLHVLLTVLFYLFFAGSKYIFFVCWF</sequence>
<keyword evidence="3" id="KW-1185">Reference proteome</keyword>
<proteinExistence type="predicted"/>
<evidence type="ECO:0000256" key="1">
    <source>
        <dbReference type="SAM" id="Phobius"/>
    </source>
</evidence>